<evidence type="ECO:0000256" key="5">
    <source>
        <dbReference type="ARBA" id="ARBA00022695"/>
    </source>
</evidence>
<dbReference type="Gene3D" id="3.40.50.620">
    <property type="entry name" value="HUPs"/>
    <property type="match status" value="1"/>
</dbReference>
<accession>A0AAX4NH95</accession>
<evidence type="ECO:0000256" key="8">
    <source>
        <dbReference type="ARBA" id="ARBA00022801"/>
    </source>
</evidence>
<keyword evidence="7 16" id="KW-0547">Nucleotide-binding</keyword>
<dbReference type="InterPro" id="IPR050299">
    <property type="entry name" value="YjjX_NTPase"/>
</dbReference>
<comment type="catalytic activity">
    <reaction evidence="15">
        <text>XTP + H2O = XDP + phosphate + H(+)</text>
        <dbReference type="Rhea" id="RHEA:28406"/>
        <dbReference type="ChEBI" id="CHEBI:15377"/>
        <dbReference type="ChEBI" id="CHEBI:15378"/>
        <dbReference type="ChEBI" id="CHEBI:43474"/>
        <dbReference type="ChEBI" id="CHEBI:59884"/>
        <dbReference type="ChEBI" id="CHEBI:61314"/>
        <dbReference type="EC" id="3.6.1.73"/>
    </reaction>
</comment>
<dbReference type="GO" id="GO:0103023">
    <property type="term" value="F:ITPase activity"/>
    <property type="evidence" value="ECO:0007669"/>
    <property type="project" value="UniProtKB-EC"/>
</dbReference>
<dbReference type="GO" id="GO:0046872">
    <property type="term" value="F:metal ion binding"/>
    <property type="evidence" value="ECO:0007669"/>
    <property type="project" value="UniProtKB-KW"/>
</dbReference>
<dbReference type="GO" id="GO:0004595">
    <property type="term" value="F:pantetheine-phosphate adenylyltransferase activity"/>
    <property type="evidence" value="ECO:0007669"/>
    <property type="project" value="UniProtKB-UniRule"/>
</dbReference>
<dbReference type="Gene3D" id="3.90.950.10">
    <property type="match status" value="1"/>
</dbReference>
<dbReference type="EC" id="2.7.7.3" evidence="16"/>
<dbReference type="RefSeq" id="WP_393970707.1">
    <property type="nucleotide sequence ID" value="NZ_CP133772.1"/>
</dbReference>
<dbReference type="SUPFAM" id="SSF52374">
    <property type="entry name" value="Nucleotidylyl transferase"/>
    <property type="match status" value="1"/>
</dbReference>
<keyword evidence="13" id="KW-0464">Manganese</keyword>
<evidence type="ECO:0000256" key="7">
    <source>
        <dbReference type="ARBA" id="ARBA00022741"/>
    </source>
</evidence>
<dbReference type="GO" id="GO:0009117">
    <property type="term" value="P:nucleotide metabolic process"/>
    <property type="evidence" value="ECO:0007669"/>
    <property type="project" value="UniProtKB-KW"/>
</dbReference>
<evidence type="ECO:0000256" key="16">
    <source>
        <dbReference type="HAMAP-Rule" id="MF_00647"/>
    </source>
</evidence>
<comment type="cofactor">
    <cofactor evidence="1">
        <name>Mn(2+)</name>
        <dbReference type="ChEBI" id="CHEBI:29035"/>
    </cofactor>
</comment>
<evidence type="ECO:0000259" key="17">
    <source>
        <dbReference type="Pfam" id="PF01467"/>
    </source>
</evidence>
<keyword evidence="12" id="KW-0546">Nucleotide metabolism</keyword>
<protein>
    <recommendedName>
        <fullName evidence="16">Phosphopantetheine adenylyltransferase</fullName>
        <ecNumber evidence="16">2.7.7.3</ecNumber>
    </recommendedName>
    <alternativeName>
        <fullName evidence="16">Dephospho-CoA pyrophosphorylase</fullName>
    </alternativeName>
    <alternativeName>
        <fullName evidence="16">Pantetheine-phosphate adenylyltransferase</fullName>
        <shortName evidence="16">PPAT</shortName>
    </alternativeName>
</protein>
<dbReference type="GO" id="GO:0015937">
    <property type="term" value="P:coenzyme A biosynthetic process"/>
    <property type="evidence" value="ECO:0007669"/>
    <property type="project" value="UniProtKB-UniRule"/>
</dbReference>
<keyword evidence="11 16" id="KW-0173">Coenzyme A biosynthesis</keyword>
<dbReference type="PANTHER" id="PTHR34699:SF2">
    <property type="entry name" value="NON-CANONICAL PURINE NTP PHOSPHATASE_PRRC1 DOMAIN-CONTAINING PROTEIN"/>
    <property type="match status" value="1"/>
</dbReference>
<comment type="pathway">
    <text evidence="16">Cofactor biosynthesis; coenzyme A biosynthesis.</text>
</comment>
<keyword evidence="10" id="KW-0460">Magnesium</keyword>
<dbReference type="NCBIfam" id="NF001985">
    <property type="entry name" value="PRK00777.1"/>
    <property type="match status" value="1"/>
</dbReference>
<dbReference type="GeneID" id="95967673"/>
<dbReference type="Pfam" id="PF01467">
    <property type="entry name" value="CTP_transf_like"/>
    <property type="match status" value="1"/>
</dbReference>
<evidence type="ECO:0000256" key="11">
    <source>
        <dbReference type="ARBA" id="ARBA00022993"/>
    </source>
</evidence>
<comment type="cofactor">
    <cofactor evidence="2">
        <name>Mg(2+)</name>
        <dbReference type="ChEBI" id="CHEBI:18420"/>
    </cofactor>
</comment>
<gene>
    <name evidence="16" type="primary">coaD</name>
    <name evidence="19" type="ORF">OXIME_000938</name>
</gene>
<evidence type="ECO:0000256" key="15">
    <source>
        <dbReference type="ARBA" id="ARBA00048781"/>
    </source>
</evidence>
<dbReference type="InterPro" id="IPR004821">
    <property type="entry name" value="Cyt_trans-like"/>
</dbReference>
<dbReference type="GO" id="GO:0006772">
    <property type="term" value="P:thiamine metabolic process"/>
    <property type="evidence" value="ECO:0007669"/>
    <property type="project" value="TreeGrafter"/>
</dbReference>
<feature type="domain" description="Cytidyltransferase-like" evidence="17">
    <location>
        <begin position="4"/>
        <end position="139"/>
    </location>
</feature>
<evidence type="ECO:0000256" key="1">
    <source>
        <dbReference type="ARBA" id="ARBA00001936"/>
    </source>
</evidence>
<evidence type="ECO:0000256" key="13">
    <source>
        <dbReference type="ARBA" id="ARBA00023211"/>
    </source>
</evidence>
<keyword evidence="5 16" id="KW-0548">Nucleotidyltransferase</keyword>
<dbReference type="SUPFAM" id="SSF52972">
    <property type="entry name" value="ITPase-like"/>
    <property type="match status" value="1"/>
</dbReference>
<keyword evidence="3 16" id="KW-0963">Cytoplasm</keyword>
<comment type="catalytic activity">
    <reaction evidence="14">
        <text>ITP + H2O = IDP + phosphate + H(+)</text>
        <dbReference type="Rhea" id="RHEA:28330"/>
        <dbReference type="ChEBI" id="CHEBI:15377"/>
        <dbReference type="ChEBI" id="CHEBI:15378"/>
        <dbReference type="ChEBI" id="CHEBI:43474"/>
        <dbReference type="ChEBI" id="CHEBI:58280"/>
        <dbReference type="ChEBI" id="CHEBI:61402"/>
        <dbReference type="EC" id="3.6.1.73"/>
    </reaction>
</comment>
<evidence type="ECO:0000256" key="6">
    <source>
        <dbReference type="ARBA" id="ARBA00022723"/>
    </source>
</evidence>
<comment type="similarity">
    <text evidence="16">Belongs to the eukaryotic CoaD family.</text>
</comment>
<organism evidence="19 20">
    <name type="scientific">Oxyplasma meridianum</name>
    <dbReference type="NCBI Taxonomy" id="3073602"/>
    <lineage>
        <taxon>Archaea</taxon>
        <taxon>Methanobacteriati</taxon>
        <taxon>Thermoplasmatota</taxon>
        <taxon>Thermoplasmata</taxon>
        <taxon>Thermoplasmatales</taxon>
        <taxon>Thermoplasmataceae</taxon>
        <taxon>Oxyplasma</taxon>
    </lineage>
</organism>
<sequence length="331" mass="37101">MKAVLGGSFSILHKGHKALIQKAFEVGDSVILGLTTDEYAKKHKIYKVSSYVKREKALKKYMDSFNKPYVIKPLDTREGGLTSSPDLDILVVSQETAGNISGINEIRRQNGLKPLAIKVVPLVLAEDLFPISSTRINRREIRKNGNRILPVRISISTGNDLKVEAARDSIKKIMKNFTIEKFSKYSLETDQPFGVDTERLATSRAMAGLRDNDYSIGVESGIFYNSFNNIYYDVHAATIIDRQSRLTIGYSSGFEIPSDIIALIKRGNSEGDAFSKIYGITVNEMKNGIIGKISEDMLTRQELVSEAIRNAIIPRLAPSYYHEEWDSHYNP</sequence>
<comment type="subcellular location">
    <subcellularLocation>
        <location evidence="16">Cytoplasm</location>
    </subcellularLocation>
</comment>
<evidence type="ECO:0000256" key="14">
    <source>
        <dbReference type="ARBA" id="ARBA00048174"/>
    </source>
</evidence>
<evidence type="ECO:0000256" key="2">
    <source>
        <dbReference type="ARBA" id="ARBA00001946"/>
    </source>
</evidence>
<dbReference type="KEGG" id="omr:OXIME_000938"/>
<proteinExistence type="inferred from homology"/>
<keyword evidence="4 16" id="KW-0808">Transferase</keyword>
<reference evidence="19 20" key="1">
    <citation type="submission" date="2023-09" db="EMBL/GenBank/DDBJ databases">
        <authorList>
            <person name="Golyshina O.V."/>
            <person name="Lunev E.A."/>
            <person name="Bargiela R."/>
            <person name="Gaines M.C."/>
            <person name="Daum B."/>
            <person name="Bale N.J."/>
            <person name="Koenen M."/>
            <person name="Sinninghe Damst J.S."/>
            <person name="Yakimov M."/>
            <person name="Golyshin P.N."/>
        </authorList>
    </citation>
    <scope>NUCLEOTIDE SEQUENCE [LARGE SCALE GENOMIC DNA]</scope>
    <source>
        <strain evidence="19 20">M1</strain>
    </source>
</reference>
<dbReference type="HAMAP" id="MF_00647">
    <property type="entry name" value="PPAT_arch"/>
    <property type="match status" value="1"/>
</dbReference>
<dbReference type="GO" id="GO:0005737">
    <property type="term" value="C:cytoplasm"/>
    <property type="evidence" value="ECO:0007669"/>
    <property type="project" value="UniProtKB-SubCell"/>
</dbReference>
<keyword evidence="20" id="KW-1185">Reference proteome</keyword>
<evidence type="ECO:0000256" key="3">
    <source>
        <dbReference type="ARBA" id="ARBA00022490"/>
    </source>
</evidence>
<dbReference type="EMBL" id="CP133772">
    <property type="protein sequence ID" value="WYY00368.1"/>
    <property type="molecule type" value="Genomic_DNA"/>
</dbReference>
<comment type="catalytic activity">
    <reaction evidence="16">
        <text>(R)-4'-phosphopantetheine + ATP + H(+) = 3'-dephospho-CoA + diphosphate</text>
        <dbReference type="Rhea" id="RHEA:19801"/>
        <dbReference type="ChEBI" id="CHEBI:15378"/>
        <dbReference type="ChEBI" id="CHEBI:30616"/>
        <dbReference type="ChEBI" id="CHEBI:33019"/>
        <dbReference type="ChEBI" id="CHEBI:57328"/>
        <dbReference type="ChEBI" id="CHEBI:61723"/>
        <dbReference type="EC" id="2.7.7.3"/>
    </reaction>
</comment>
<keyword evidence="6" id="KW-0479">Metal-binding</keyword>
<dbReference type="NCBIfam" id="TIGR00125">
    <property type="entry name" value="cyt_tran_rel"/>
    <property type="match status" value="1"/>
</dbReference>
<evidence type="ECO:0000256" key="9">
    <source>
        <dbReference type="ARBA" id="ARBA00022840"/>
    </source>
</evidence>
<evidence type="ECO:0000256" key="4">
    <source>
        <dbReference type="ARBA" id="ARBA00022679"/>
    </source>
</evidence>
<dbReference type="Proteomes" id="UP001451606">
    <property type="component" value="Chromosome"/>
</dbReference>
<keyword evidence="9 16" id="KW-0067">ATP-binding</keyword>
<dbReference type="InterPro" id="IPR023540">
    <property type="entry name" value="PPAT_arch"/>
</dbReference>
<evidence type="ECO:0000259" key="18">
    <source>
        <dbReference type="Pfam" id="PF01931"/>
    </source>
</evidence>
<dbReference type="PANTHER" id="PTHR34699">
    <property type="match status" value="1"/>
</dbReference>
<dbReference type="Pfam" id="PF01931">
    <property type="entry name" value="NTPase_I-T"/>
    <property type="match status" value="1"/>
</dbReference>
<evidence type="ECO:0000313" key="20">
    <source>
        <dbReference type="Proteomes" id="UP001451606"/>
    </source>
</evidence>
<dbReference type="AlphaFoldDB" id="A0AAX4NH95"/>
<evidence type="ECO:0000313" key="19">
    <source>
        <dbReference type="EMBL" id="WYY00368.1"/>
    </source>
</evidence>
<dbReference type="InterPro" id="IPR026533">
    <property type="entry name" value="NTPase/PRRC1"/>
</dbReference>
<dbReference type="InterPro" id="IPR014729">
    <property type="entry name" value="Rossmann-like_a/b/a_fold"/>
</dbReference>
<evidence type="ECO:0000256" key="10">
    <source>
        <dbReference type="ARBA" id="ARBA00022842"/>
    </source>
</evidence>
<comment type="function">
    <text evidence="16">Reversibly transfers an adenylyl group from ATP to 4'-phosphopantetheine, yielding dephospho-CoA (dPCoA) and pyrophosphate.</text>
</comment>
<name>A0AAX4NH95_9ARCH</name>
<feature type="domain" description="Non-canonical purine NTP phosphatase/PRRC1" evidence="18">
    <location>
        <begin position="157"/>
        <end position="316"/>
    </location>
</feature>
<dbReference type="GO" id="GO:0005524">
    <property type="term" value="F:ATP binding"/>
    <property type="evidence" value="ECO:0007669"/>
    <property type="project" value="UniProtKB-KW"/>
</dbReference>
<evidence type="ECO:0000256" key="12">
    <source>
        <dbReference type="ARBA" id="ARBA00023080"/>
    </source>
</evidence>
<dbReference type="InterPro" id="IPR029001">
    <property type="entry name" value="ITPase-like_fam"/>
</dbReference>
<keyword evidence="8" id="KW-0378">Hydrolase</keyword>